<dbReference type="PANTHER" id="PTHR33539">
    <property type="entry name" value="UPF0764 PROTEIN C16ORF89"/>
    <property type="match status" value="1"/>
</dbReference>
<dbReference type="InterPro" id="IPR031751">
    <property type="entry name" value="DUF4735"/>
</dbReference>
<evidence type="ECO:0000313" key="2">
    <source>
        <dbReference type="Proteomes" id="UP001168990"/>
    </source>
</evidence>
<gene>
    <name evidence="1" type="ORF">PV328_006247</name>
</gene>
<protein>
    <submittedName>
        <fullName evidence="1">Uncharacterized protein</fullName>
    </submittedName>
</protein>
<evidence type="ECO:0000313" key="1">
    <source>
        <dbReference type="EMBL" id="KAK0172990.1"/>
    </source>
</evidence>
<reference evidence="1" key="2">
    <citation type="submission" date="2023-03" db="EMBL/GenBank/DDBJ databases">
        <authorList>
            <person name="Inwood S.N."/>
            <person name="Skelly J.G."/>
            <person name="Guhlin J."/>
            <person name="Harrop T.W.R."/>
            <person name="Goldson S.G."/>
            <person name="Dearden P.K."/>
        </authorList>
    </citation>
    <scope>NUCLEOTIDE SEQUENCE</scope>
    <source>
        <strain evidence="1">Irish</strain>
        <tissue evidence="1">Whole body</tissue>
    </source>
</reference>
<keyword evidence="2" id="KW-1185">Reference proteome</keyword>
<dbReference type="AlphaFoldDB" id="A0AA39KTA5"/>
<dbReference type="GO" id="GO:0016020">
    <property type="term" value="C:membrane"/>
    <property type="evidence" value="ECO:0007669"/>
    <property type="project" value="TreeGrafter"/>
</dbReference>
<dbReference type="GO" id="GO:0005829">
    <property type="term" value="C:cytosol"/>
    <property type="evidence" value="ECO:0007669"/>
    <property type="project" value="TreeGrafter"/>
</dbReference>
<comment type="caution">
    <text evidence="1">The sequence shown here is derived from an EMBL/GenBank/DDBJ whole genome shotgun (WGS) entry which is preliminary data.</text>
</comment>
<dbReference type="Pfam" id="PF15882">
    <property type="entry name" value="DUF4735"/>
    <property type="match status" value="1"/>
</dbReference>
<dbReference type="PANTHER" id="PTHR33539:SF1">
    <property type="entry name" value="UPF0764 PROTEIN C16ORF89"/>
    <property type="match status" value="1"/>
</dbReference>
<sequence>MADQKGLSALPKKMRFLFDPKYWEKAMKKLIKIVEKVNSSQTGHSINVDALNKRDFSFLARFRYNVELFVDLIVALRWASSCKFIKDEEKIAKAVERVKIQQKRRIQRMEASELMDDLGHCDKWATGIYYYEYYDHLGIAWMHAGRWGQDYVPPFVYDFSKRQIYTPPIHRVAKSQNVTLALYDDVKFMANRLDQVNADAVFGLTLAQVNLAAVLSSPNIKFLFEDELNRIDETELLCDNSRVYVVDKLLRKKNYSMASLIQVLTRPEIWMGKISWRKGILQPVFTSNPDLTIMKVISSIFSGTPQAYESDYCLRQLVNDDCEISDSCADMLIRNDDSRGYPLAHRLLYVKTALAVNCKENPRRNLSNLIEDYCKEIFKNLIDLENFNFPSISQDLAMEQIVLCGMEGYLEFINGHYADLITSWRNQYGCYSALNFNQRKGKVRYKKSTNPMDYGCDSHASGVAAATLSLLIRGYVENYSSPTHEINDYN</sequence>
<proteinExistence type="predicted"/>
<dbReference type="Proteomes" id="UP001168990">
    <property type="component" value="Unassembled WGS sequence"/>
</dbReference>
<reference evidence="1" key="1">
    <citation type="journal article" date="2023" name="bioRxiv">
        <title>Scaffold-level genome assemblies of two parasitoid biocontrol wasps reveal the parthenogenesis mechanism and an associated novel virus.</title>
        <authorList>
            <person name="Inwood S."/>
            <person name="Skelly J."/>
            <person name="Guhlin J."/>
            <person name="Harrop T."/>
            <person name="Goldson S."/>
            <person name="Dearden P."/>
        </authorList>
    </citation>
    <scope>NUCLEOTIDE SEQUENCE</scope>
    <source>
        <strain evidence="1">Irish</strain>
        <tissue evidence="1">Whole body</tissue>
    </source>
</reference>
<dbReference type="EMBL" id="JAQQBS010000002">
    <property type="protein sequence ID" value="KAK0172990.1"/>
    <property type="molecule type" value="Genomic_DNA"/>
</dbReference>
<accession>A0AA39KTA5</accession>
<organism evidence="1 2">
    <name type="scientific">Microctonus aethiopoides</name>
    <dbReference type="NCBI Taxonomy" id="144406"/>
    <lineage>
        <taxon>Eukaryota</taxon>
        <taxon>Metazoa</taxon>
        <taxon>Ecdysozoa</taxon>
        <taxon>Arthropoda</taxon>
        <taxon>Hexapoda</taxon>
        <taxon>Insecta</taxon>
        <taxon>Pterygota</taxon>
        <taxon>Neoptera</taxon>
        <taxon>Endopterygota</taxon>
        <taxon>Hymenoptera</taxon>
        <taxon>Apocrita</taxon>
        <taxon>Ichneumonoidea</taxon>
        <taxon>Braconidae</taxon>
        <taxon>Euphorinae</taxon>
        <taxon>Microctonus</taxon>
    </lineage>
</organism>
<name>A0AA39KTA5_9HYME</name>